<evidence type="ECO:0000313" key="3">
    <source>
        <dbReference type="Proteomes" id="UP000001593"/>
    </source>
</evidence>
<dbReference type="Pfam" id="PF00625">
    <property type="entry name" value="Guanylate_kin"/>
    <property type="match status" value="1"/>
</dbReference>
<dbReference type="InterPro" id="IPR050716">
    <property type="entry name" value="MAGUK"/>
</dbReference>
<dbReference type="Proteomes" id="UP000001593">
    <property type="component" value="Unassembled WGS sequence"/>
</dbReference>
<dbReference type="InterPro" id="IPR008144">
    <property type="entry name" value="Guanylate_kin-like_dom"/>
</dbReference>
<dbReference type="HOGENOM" id="CLU_1629028_0_0_1"/>
<dbReference type="PhylomeDB" id="A7SYD3"/>
<keyword evidence="3" id="KW-1185">Reference proteome</keyword>
<gene>
    <name evidence="2" type="ORF">NEMVEDRAFT_v1g219453</name>
</gene>
<organism evidence="2 3">
    <name type="scientific">Nematostella vectensis</name>
    <name type="common">Starlet sea anemone</name>
    <dbReference type="NCBI Taxonomy" id="45351"/>
    <lineage>
        <taxon>Eukaryota</taxon>
        <taxon>Metazoa</taxon>
        <taxon>Cnidaria</taxon>
        <taxon>Anthozoa</taxon>
        <taxon>Hexacorallia</taxon>
        <taxon>Actiniaria</taxon>
        <taxon>Edwardsiidae</taxon>
        <taxon>Nematostella</taxon>
    </lineage>
</organism>
<sequence length="163" mass="19142">MKCKVFISRERSNNQKRHATKHYPEKCVRHLDITPNLNVFALKFRYNSPNVQPGNYQTYSESKHCILDVSGYAIKRLQVAGLYPIAIFIKPKSMESIRELNKRLTEEQAQKTFDRALKLEQEFGEYFTAIVQGDTYDELYNRVKEVIRQQSGPVIWVPSKERL</sequence>
<dbReference type="PANTHER" id="PTHR23122">
    <property type="entry name" value="MEMBRANE-ASSOCIATED GUANYLATE KINASE MAGUK"/>
    <property type="match status" value="1"/>
</dbReference>
<dbReference type="eggNOG" id="KOG0708">
    <property type="taxonomic scope" value="Eukaryota"/>
</dbReference>
<dbReference type="AlphaFoldDB" id="A7SYD3"/>
<dbReference type="InterPro" id="IPR027417">
    <property type="entry name" value="P-loop_NTPase"/>
</dbReference>
<dbReference type="InParanoid" id="A7SYD3"/>
<dbReference type="SUPFAM" id="SSF52540">
    <property type="entry name" value="P-loop containing nucleoside triphosphate hydrolases"/>
    <property type="match status" value="1"/>
</dbReference>
<protein>
    <recommendedName>
        <fullName evidence="1">Guanylate kinase-like domain-containing protein</fullName>
    </recommendedName>
</protein>
<dbReference type="PROSITE" id="PS50052">
    <property type="entry name" value="GUANYLATE_KINASE_2"/>
    <property type="match status" value="1"/>
</dbReference>
<evidence type="ECO:0000259" key="1">
    <source>
        <dbReference type="PROSITE" id="PS50052"/>
    </source>
</evidence>
<dbReference type="InterPro" id="IPR008145">
    <property type="entry name" value="GK/Ca_channel_bsu"/>
</dbReference>
<dbReference type="Gene3D" id="3.40.50.300">
    <property type="entry name" value="P-loop containing nucleotide triphosphate hydrolases"/>
    <property type="match status" value="1"/>
</dbReference>
<feature type="domain" description="Guanylate kinase-like" evidence="1">
    <location>
        <begin position="57"/>
        <end position="148"/>
    </location>
</feature>
<name>A7SYD3_NEMVE</name>
<evidence type="ECO:0000313" key="2">
    <source>
        <dbReference type="EMBL" id="EDO31281.1"/>
    </source>
</evidence>
<reference evidence="2 3" key="1">
    <citation type="journal article" date="2007" name="Science">
        <title>Sea anemone genome reveals ancestral eumetazoan gene repertoire and genomic organization.</title>
        <authorList>
            <person name="Putnam N.H."/>
            <person name="Srivastava M."/>
            <person name="Hellsten U."/>
            <person name="Dirks B."/>
            <person name="Chapman J."/>
            <person name="Salamov A."/>
            <person name="Terry A."/>
            <person name="Shapiro H."/>
            <person name="Lindquist E."/>
            <person name="Kapitonov V.V."/>
            <person name="Jurka J."/>
            <person name="Genikhovich G."/>
            <person name="Grigoriev I.V."/>
            <person name="Lucas S.M."/>
            <person name="Steele R.E."/>
            <person name="Finnerty J.R."/>
            <person name="Technau U."/>
            <person name="Martindale M.Q."/>
            <person name="Rokhsar D.S."/>
        </authorList>
    </citation>
    <scope>NUCLEOTIDE SEQUENCE [LARGE SCALE GENOMIC DNA]</scope>
    <source>
        <strain evidence="3">CH2 X CH6</strain>
    </source>
</reference>
<dbReference type="EMBL" id="DS469917">
    <property type="protein sequence ID" value="EDO31281.1"/>
    <property type="molecule type" value="Genomic_DNA"/>
</dbReference>
<accession>A7SYD3</accession>
<proteinExistence type="predicted"/>
<dbReference type="STRING" id="45351.A7SYD3"/>
<dbReference type="SMART" id="SM00072">
    <property type="entry name" value="GuKc"/>
    <property type="match status" value="1"/>
</dbReference>